<dbReference type="InterPro" id="IPR029045">
    <property type="entry name" value="ClpP/crotonase-like_dom_sf"/>
</dbReference>
<proteinExistence type="inferred from homology"/>
<comment type="caution">
    <text evidence="3">The sequence shown here is derived from an EMBL/GenBank/DDBJ whole genome shotgun (WGS) entry which is preliminary data.</text>
</comment>
<dbReference type="CDD" id="cd06558">
    <property type="entry name" value="crotonase-like"/>
    <property type="match status" value="1"/>
</dbReference>
<name>A0ABU2WE73_9GAMM</name>
<evidence type="ECO:0000313" key="4">
    <source>
        <dbReference type="Proteomes" id="UP001254608"/>
    </source>
</evidence>
<dbReference type="PROSITE" id="PS00166">
    <property type="entry name" value="ENOYL_COA_HYDRATASE"/>
    <property type="match status" value="1"/>
</dbReference>
<sequence>MRFGSVEFEKRGSVALVTLDEPGKLNALSGGIRQGLSECLARIEADAQIRAGVITGSGDKAFCAGADISALEFEPAAAKQFIDGIIDFLALPERCSKPLVAAVNGLALGGGFELAIACDFILASERARFGVPEIQLGLLPGFAIVRLAEIVGRTKAKEMSMLGEPLGAEEAVRLGIALRAVPHERLLAEALALAEKLAAKPALAVRMAKSFFNRGLGGDDLRTARDAFPFLFLTPDAREGVNAFREKRKPQFER</sequence>
<dbReference type="PANTHER" id="PTHR11941">
    <property type="entry name" value="ENOYL-COA HYDRATASE-RELATED"/>
    <property type="match status" value="1"/>
</dbReference>
<dbReference type="Pfam" id="PF00378">
    <property type="entry name" value="ECH_1"/>
    <property type="match status" value="1"/>
</dbReference>
<reference evidence="3 4" key="1">
    <citation type="submission" date="2023-09" db="EMBL/GenBank/DDBJ databases">
        <authorList>
            <person name="Rey-Velasco X."/>
        </authorList>
    </citation>
    <scope>NUCLEOTIDE SEQUENCE [LARGE SCALE GENOMIC DNA]</scope>
    <source>
        <strain evidence="3 4">W345</strain>
    </source>
</reference>
<protein>
    <submittedName>
        <fullName evidence="3">Enoyl-CoA hydratase/isomerase family protein</fullName>
    </submittedName>
</protein>
<comment type="similarity">
    <text evidence="1 2">Belongs to the enoyl-CoA hydratase/isomerase family.</text>
</comment>
<dbReference type="InterPro" id="IPR001753">
    <property type="entry name" value="Enoyl-CoA_hydra/iso"/>
</dbReference>
<dbReference type="Gene3D" id="3.90.226.10">
    <property type="entry name" value="2-enoyl-CoA Hydratase, Chain A, domain 1"/>
    <property type="match status" value="1"/>
</dbReference>
<dbReference type="InterPro" id="IPR018376">
    <property type="entry name" value="Enoyl-CoA_hyd/isom_CS"/>
</dbReference>
<accession>A0ABU2WE73</accession>
<dbReference type="SUPFAM" id="SSF52096">
    <property type="entry name" value="ClpP/crotonase"/>
    <property type="match status" value="1"/>
</dbReference>
<evidence type="ECO:0000256" key="2">
    <source>
        <dbReference type="RuleBase" id="RU003707"/>
    </source>
</evidence>
<dbReference type="EMBL" id="JAVRIC010000002">
    <property type="protein sequence ID" value="MDT0496178.1"/>
    <property type="molecule type" value="Genomic_DNA"/>
</dbReference>
<evidence type="ECO:0000256" key="1">
    <source>
        <dbReference type="ARBA" id="ARBA00005254"/>
    </source>
</evidence>
<organism evidence="3 4">
    <name type="scientific">Banduia mediterranea</name>
    <dbReference type="NCBI Taxonomy" id="3075609"/>
    <lineage>
        <taxon>Bacteria</taxon>
        <taxon>Pseudomonadati</taxon>
        <taxon>Pseudomonadota</taxon>
        <taxon>Gammaproteobacteria</taxon>
        <taxon>Nevskiales</taxon>
        <taxon>Algiphilaceae</taxon>
        <taxon>Banduia</taxon>
    </lineage>
</organism>
<dbReference type="RefSeq" id="WP_311363567.1">
    <property type="nucleotide sequence ID" value="NZ_JAVRIC010000002.1"/>
</dbReference>
<dbReference type="Proteomes" id="UP001254608">
    <property type="component" value="Unassembled WGS sequence"/>
</dbReference>
<evidence type="ECO:0000313" key="3">
    <source>
        <dbReference type="EMBL" id="MDT0496178.1"/>
    </source>
</evidence>
<gene>
    <name evidence="3" type="ORF">RM530_02200</name>
</gene>
<dbReference type="PANTHER" id="PTHR11941:SF54">
    <property type="entry name" value="ENOYL-COA HYDRATASE, MITOCHONDRIAL"/>
    <property type="match status" value="1"/>
</dbReference>
<keyword evidence="4" id="KW-1185">Reference proteome</keyword>